<dbReference type="Proteomes" id="UP000599523">
    <property type="component" value="Unassembled WGS sequence"/>
</dbReference>
<gene>
    <name evidence="2" type="ORF">GPA21_19755</name>
</gene>
<proteinExistence type="predicted"/>
<keyword evidence="3" id="KW-1185">Reference proteome</keyword>
<dbReference type="PANTHER" id="PTHR28152:SF1">
    <property type="entry name" value="HYDROXYACYL-THIOESTER DEHYDRATASE TYPE 2, MITOCHONDRIAL"/>
    <property type="match status" value="1"/>
</dbReference>
<accession>A0A972FMX3</accession>
<feature type="domain" description="FAS1-like dehydratase" evidence="1">
    <location>
        <begin position="77"/>
        <end position="142"/>
    </location>
</feature>
<dbReference type="GO" id="GO:0019171">
    <property type="term" value="F:(3R)-hydroxyacyl-[acyl-carrier-protein] dehydratase activity"/>
    <property type="evidence" value="ECO:0007669"/>
    <property type="project" value="TreeGrafter"/>
</dbReference>
<dbReference type="PANTHER" id="PTHR28152">
    <property type="entry name" value="HYDROXYACYL-THIOESTER DEHYDRATASE TYPE 2, MITOCHONDRIAL"/>
    <property type="match status" value="1"/>
</dbReference>
<dbReference type="Gene3D" id="3.10.129.10">
    <property type="entry name" value="Hotdog Thioesterase"/>
    <property type="match status" value="2"/>
</dbReference>
<name>A0A972FMX3_9RHOO</name>
<comment type="caution">
    <text evidence="2">The sequence shown here is derived from an EMBL/GenBank/DDBJ whole genome shotgun (WGS) entry which is preliminary data.</text>
</comment>
<evidence type="ECO:0000259" key="1">
    <source>
        <dbReference type="Pfam" id="PF13452"/>
    </source>
</evidence>
<dbReference type="EMBL" id="WTVM01000228">
    <property type="protein sequence ID" value="NMG05176.1"/>
    <property type="molecule type" value="Genomic_DNA"/>
</dbReference>
<organism evidence="2 3">
    <name type="scientific">Azoarcus taiwanensis</name>
    <dbReference type="NCBI Taxonomy" id="666964"/>
    <lineage>
        <taxon>Bacteria</taxon>
        <taxon>Pseudomonadati</taxon>
        <taxon>Pseudomonadota</taxon>
        <taxon>Betaproteobacteria</taxon>
        <taxon>Rhodocyclales</taxon>
        <taxon>Zoogloeaceae</taxon>
        <taxon>Azoarcus</taxon>
    </lineage>
</organism>
<dbReference type="RefSeq" id="WP_168989780.1">
    <property type="nucleotide sequence ID" value="NZ_CAWPHM010000142.1"/>
</dbReference>
<dbReference type="InterPro" id="IPR029069">
    <property type="entry name" value="HotDog_dom_sf"/>
</dbReference>
<dbReference type="SUPFAM" id="SSF54637">
    <property type="entry name" value="Thioesterase/thiol ester dehydrase-isomerase"/>
    <property type="match status" value="2"/>
</dbReference>
<dbReference type="InterPro" id="IPR052741">
    <property type="entry name" value="Mitochondrial_HTD2"/>
</dbReference>
<dbReference type="Pfam" id="PF13452">
    <property type="entry name" value="FAS1_DH_region"/>
    <property type="match status" value="1"/>
</dbReference>
<evidence type="ECO:0000313" key="2">
    <source>
        <dbReference type="EMBL" id="NMG05176.1"/>
    </source>
</evidence>
<sequence>MKANINELQQWIGRSEEATDHIVPVPVVAMAATLDRETAPSEAGTVLPPLWHWLYFLPVHRHSDLGHDGHARRGGFLPPVPLPRRMWAGSRFEFHQPLCVGDTVQRSSRIEDVTAKSGRSGELVFVKVRHHYSTERGLVIVEDHDIVYREEPSADAPKPVPPKAPTDAAWEVELHPDEVLLFRYSALTFNGHRIHYDWPYVTQVEGYPGLVVHGPLIATLLLEHMQRQLPGVTLAGYQFRAVSPVFNTEPFFVCGRPEADGKTVKLWARGADGALRMEATATLAGG</sequence>
<evidence type="ECO:0000313" key="3">
    <source>
        <dbReference type="Proteomes" id="UP000599523"/>
    </source>
</evidence>
<dbReference type="InterPro" id="IPR039569">
    <property type="entry name" value="FAS1-like_DH_region"/>
</dbReference>
<protein>
    <submittedName>
        <fullName evidence="2">Acyl-CoA dehydrogenase</fullName>
    </submittedName>
</protein>
<dbReference type="AlphaFoldDB" id="A0A972FMX3"/>
<reference evidence="2" key="1">
    <citation type="submission" date="2019-12" db="EMBL/GenBank/DDBJ databases">
        <title>Comparative genomics gives insights into the taxonomy of the Azoarcus-Aromatoleum group and reveals separate origins of nif in the plant-associated Azoarcus and non-plant-associated Aromatoleum sub-groups.</title>
        <authorList>
            <person name="Lafos M."/>
            <person name="Maluk M."/>
            <person name="Batista M."/>
            <person name="Junghare M."/>
            <person name="Carmona M."/>
            <person name="Faoro H."/>
            <person name="Cruz L.M."/>
            <person name="Battistoni F."/>
            <person name="De Souza E."/>
            <person name="Pedrosa F."/>
            <person name="Chen W.-M."/>
            <person name="Poole P.S."/>
            <person name="Dixon R.A."/>
            <person name="James E.K."/>
        </authorList>
    </citation>
    <scope>NUCLEOTIDE SEQUENCE</scope>
    <source>
        <strain evidence="2">NSC3</strain>
    </source>
</reference>